<dbReference type="EMBL" id="CP003199">
    <property type="protein sequence ID" value="AEW45063.1"/>
    <property type="molecule type" value="Genomic_DNA"/>
</dbReference>
<dbReference type="KEGG" id="mhe:MHC_00985"/>
<organism evidence="2 3">
    <name type="scientific">Mycoplasma haemocanis (strain Illinois)</name>
    <dbReference type="NCBI Taxonomy" id="1111676"/>
    <lineage>
        <taxon>Bacteria</taxon>
        <taxon>Bacillati</taxon>
        <taxon>Mycoplasmatota</taxon>
        <taxon>Mollicutes</taxon>
        <taxon>Mycoplasmataceae</taxon>
        <taxon>Mycoplasma</taxon>
    </lineage>
</organism>
<dbReference type="HOGENOM" id="CLU_155850_0_0_14"/>
<feature type="domain" description="NIF system FeS cluster assembly NifU N-terminal" evidence="1">
    <location>
        <begin position="41"/>
        <end position="82"/>
    </location>
</feature>
<keyword evidence="3" id="KW-1185">Reference proteome</keyword>
<evidence type="ECO:0000313" key="3">
    <source>
        <dbReference type="Proteomes" id="UP000009135"/>
    </source>
</evidence>
<dbReference type="GO" id="GO:0016226">
    <property type="term" value="P:iron-sulfur cluster assembly"/>
    <property type="evidence" value="ECO:0007669"/>
    <property type="project" value="InterPro"/>
</dbReference>
<evidence type="ECO:0000259" key="1">
    <source>
        <dbReference type="Pfam" id="PF01592"/>
    </source>
</evidence>
<proteinExistence type="predicted"/>
<accession>H6N5Z1</accession>
<dbReference type="Pfam" id="PF01592">
    <property type="entry name" value="NifU_N"/>
    <property type="match status" value="1"/>
</dbReference>
<dbReference type="SUPFAM" id="SSF82649">
    <property type="entry name" value="SufE/NifU"/>
    <property type="match status" value="1"/>
</dbReference>
<dbReference type="AlphaFoldDB" id="H6N5Z1"/>
<dbReference type="Gene3D" id="3.90.1010.10">
    <property type="match status" value="1"/>
</dbReference>
<dbReference type="OrthoDB" id="9804157at2"/>
<dbReference type="GO" id="GO:0051536">
    <property type="term" value="F:iron-sulfur cluster binding"/>
    <property type="evidence" value="ECO:0007669"/>
    <property type="project" value="InterPro"/>
</dbReference>
<protein>
    <submittedName>
        <fullName evidence="2">NifU-like protein</fullName>
    </submittedName>
</protein>
<reference evidence="2 3" key="1">
    <citation type="journal article" date="2012" name="J. Bacteriol.">
        <title>Complete genome sequence of Mycoplasma haemocanis strain Illinois.</title>
        <authorList>
            <person name="do Nascimento N.C."/>
            <person name="Guimaraes A.M."/>
            <person name="Santos A.P."/>
            <person name="Sanmiguel P.J."/>
            <person name="Messick J.B."/>
        </authorList>
    </citation>
    <scope>NUCLEOTIDE SEQUENCE [LARGE SCALE GENOMIC DNA]</scope>
    <source>
        <strain evidence="2 3">Illinois</strain>
    </source>
</reference>
<name>H6N5Z1_MYCHN</name>
<dbReference type="GO" id="GO:0005506">
    <property type="term" value="F:iron ion binding"/>
    <property type="evidence" value="ECO:0007669"/>
    <property type="project" value="InterPro"/>
</dbReference>
<dbReference type="Proteomes" id="UP000009135">
    <property type="component" value="Chromosome"/>
</dbReference>
<gene>
    <name evidence="2" type="primary">iscU</name>
    <name evidence="2" type="ordered locus">MHC_00985</name>
</gene>
<evidence type="ECO:0000313" key="2">
    <source>
        <dbReference type="EMBL" id="AEW45063.1"/>
    </source>
</evidence>
<dbReference type="InterPro" id="IPR002871">
    <property type="entry name" value="NIF_FeS_clus_asmbl_NifU_N"/>
</dbReference>
<sequence>MSRLEIFRLFRSDKYLSKEEYNGSDLVNGNGCNDWCNINFSNTGKIENLKFDHRGCIISRASINALLEAISNKTVSEAKEILLNYKSMIMGGSYESLSDELLLFKRIAKYSSRRSCLLVGCDFLLKRLDES</sequence>
<dbReference type="STRING" id="1111676.MHC_00985"/>